<dbReference type="RefSeq" id="WP_065858769.1">
    <property type="nucleotide sequence ID" value="NZ_LYPC01000028.1"/>
</dbReference>
<dbReference type="SUPFAM" id="SSF103473">
    <property type="entry name" value="MFS general substrate transporter"/>
    <property type="match status" value="1"/>
</dbReference>
<dbReference type="PROSITE" id="PS50850">
    <property type="entry name" value="MFS"/>
    <property type="match status" value="1"/>
</dbReference>
<feature type="transmembrane region" description="Helical" evidence="8">
    <location>
        <begin position="215"/>
        <end position="240"/>
    </location>
</feature>
<feature type="transmembrane region" description="Helical" evidence="8">
    <location>
        <begin position="371"/>
        <end position="391"/>
    </location>
</feature>
<dbReference type="STRING" id="512399.A8709_06575"/>
<organism evidence="10 11">
    <name type="scientific">Paenibacillus pectinilyticus</name>
    <dbReference type="NCBI Taxonomy" id="512399"/>
    <lineage>
        <taxon>Bacteria</taxon>
        <taxon>Bacillati</taxon>
        <taxon>Bacillota</taxon>
        <taxon>Bacilli</taxon>
        <taxon>Bacillales</taxon>
        <taxon>Paenibacillaceae</taxon>
        <taxon>Paenibacillus</taxon>
    </lineage>
</organism>
<evidence type="ECO:0000256" key="1">
    <source>
        <dbReference type="ARBA" id="ARBA00004651"/>
    </source>
</evidence>
<comment type="similarity">
    <text evidence="2 8">Belongs to the major facilitator superfamily. Bcr/CmlA family.</text>
</comment>
<feature type="transmembrane region" description="Helical" evidence="8">
    <location>
        <begin position="103"/>
        <end position="124"/>
    </location>
</feature>
<evidence type="ECO:0000256" key="4">
    <source>
        <dbReference type="ARBA" id="ARBA00022475"/>
    </source>
</evidence>
<evidence type="ECO:0000313" key="10">
    <source>
        <dbReference type="EMBL" id="OCT11586.1"/>
    </source>
</evidence>
<protein>
    <recommendedName>
        <fullName evidence="8">Bcr/CflA family efflux transporter</fullName>
    </recommendedName>
</protein>
<evidence type="ECO:0000256" key="5">
    <source>
        <dbReference type="ARBA" id="ARBA00022692"/>
    </source>
</evidence>
<evidence type="ECO:0000256" key="8">
    <source>
        <dbReference type="RuleBase" id="RU365088"/>
    </source>
</evidence>
<keyword evidence="7 8" id="KW-0472">Membrane</keyword>
<dbReference type="PROSITE" id="PS00216">
    <property type="entry name" value="SUGAR_TRANSPORT_1"/>
    <property type="match status" value="1"/>
</dbReference>
<dbReference type="CDD" id="cd17320">
    <property type="entry name" value="MFS_MdfA_MDR_like"/>
    <property type="match status" value="1"/>
</dbReference>
<feature type="transmembrane region" description="Helical" evidence="8">
    <location>
        <begin position="252"/>
        <end position="270"/>
    </location>
</feature>
<dbReference type="EMBL" id="LYPC01000028">
    <property type="protein sequence ID" value="OCT11586.1"/>
    <property type="molecule type" value="Genomic_DNA"/>
</dbReference>
<feature type="transmembrane region" description="Helical" evidence="8">
    <location>
        <begin position="45"/>
        <end position="66"/>
    </location>
</feature>
<dbReference type="OrthoDB" id="9800416at2"/>
<dbReference type="InterPro" id="IPR005829">
    <property type="entry name" value="Sugar_transporter_CS"/>
</dbReference>
<sequence>MNDKLKKQSLRLALILAAFSALGPFTVDMYLASLPQIMVEFKSNASMIQASLTASLLGLGLGQMVMGPLSDKYGRRTPLLIAMLLYIVSSIACAFVPNIESFILLRFIQGVAASAGIVISGAVARDTYSGVELTKFISLLTMISNVAPLVSPNAGSAVTSFSSWVGVFVFLGLLGILLTGITTWGLEESLPVKNRVTGNFRTFMKNYNRLFRDRIFMGYALVNGILFAGVFAFVAGTPFIYQNIFELSPQMFSILFAMNGLAIMIGSQVVKRVAGRLTEGSIFRIGLWLSFISSSAILITVLSKGSLPAIFVSTFLFAVSIGIIGPVSFTLAMQSHGKVAGSASAVLGTFKYALGALTSPLVGIAGEHSAIPFGIIMITTSLLAVVSYIVLIRKVETQSDELKKLEQIPNLRRDLENGN</sequence>
<dbReference type="InterPro" id="IPR011701">
    <property type="entry name" value="MFS"/>
</dbReference>
<proteinExistence type="inferred from homology"/>
<dbReference type="GO" id="GO:0042910">
    <property type="term" value="F:xenobiotic transmembrane transporter activity"/>
    <property type="evidence" value="ECO:0007669"/>
    <property type="project" value="InterPro"/>
</dbReference>
<feature type="transmembrane region" description="Helical" evidence="8">
    <location>
        <begin position="161"/>
        <end position="186"/>
    </location>
</feature>
<feature type="transmembrane region" description="Helical" evidence="8">
    <location>
        <begin position="12"/>
        <end position="33"/>
    </location>
</feature>
<feature type="transmembrane region" description="Helical" evidence="8">
    <location>
        <begin position="345"/>
        <end position="365"/>
    </location>
</feature>
<evidence type="ECO:0000256" key="6">
    <source>
        <dbReference type="ARBA" id="ARBA00022989"/>
    </source>
</evidence>
<dbReference type="Proteomes" id="UP000093309">
    <property type="component" value="Unassembled WGS sequence"/>
</dbReference>
<dbReference type="FunFam" id="1.20.1720.10:FF:000005">
    <property type="entry name" value="Bcr/CflA family efflux transporter"/>
    <property type="match status" value="1"/>
</dbReference>
<feature type="transmembrane region" description="Helical" evidence="8">
    <location>
        <begin position="78"/>
        <end position="97"/>
    </location>
</feature>
<dbReference type="PANTHER" id="PTHR23502">
    <property type="entry name" value="MAJOR FACILITATOR SUPERFAMILY"/>
    <property type="match status" value="1"/>
</dbReference>
<dbReference type="Gene3D" id="1.20.1720.10">
    <property type="entry name" value="Multidrug resistance protein D"/>
    <property type="match status" value="1"/>
</dbReference>
<evidence type="ECO:0000313" key="11">
    <source>
        <dbReference type="Proteomes" id="UP000093309"/>
    </source>
</evidence>
<keyword evidence="3 8" id="KW-0813">Transport</keyword>
<keyword evidence="6 8" id="KW-1133">Transmembrane helix</keyword>
<feature type="transmembrane region" description="Helical" evidence="8">
    <location>
        <begin position="136"/>
        <end position="155"/>
    </location>
</feature>
<gene>
    <name evidence="10" type="ORF">A8709_06575</name>
</gene>
<dbReference type="GO" id="GO:0005886">
    <property type="term" value="C:plasma membrane"/>
    <property type="evidence" value="ECO:0007669"/>
    <property type="project" value="UniProtKB-SubCell"/>
</dbReference>
<dbReference type="PANTHER" id="PTHR23502:SF132">
    <property type="entry name" value="POLYAMINE TRANSPORTER 2-RELATED"/>
    <property type="match status" value="1"/>
</dbReference>
<evidence type="ECO:0000256" key="7">
    <source>
        <dbReference type="ARBA" id="ARBA00023136"/>
    </source>
</evidence>
<comment type="subcellular location">
    <subcellularLocation>
        <location evidence="1 8">Cell membrane</location>
        <topology evidence="1 8">Multi-pass membrane protein</topology>
    </subcellularLocation>
</comment>
<dbReference type="Pfam" id="PF07690">
    <property type="entry name" value="MFS_1"/>
    <property type="match status" value="1"/>
</dbReference>
<feature type="transmembrane region" description="Helical" evidence="8">
    <location>
        <begin position="309"/>
        <end position="333"/>
    </location>
</feature>
<comment type="caution">
    <text evidence="10">The sequence shown here is derived from an EMBL/GenBank/DDBJ whole genome shotgun (WGS) entry which is preliminary data.</text>
</comment>
<evidence type="ECO:0000256" key="3">
    <source>
        <dbReference type="ARBA" id="ARBA00022448"/>
    </source>
</evidence>
<feature type="transmembrane region" description="Helical" evidence="8">
    <location>
        <begin position="282"/>
        <end position="303"/>
    </location>
</feature>
<dbReference type="InterPro" id="IPR020846">
    <property type="entry name" value="MFS_dom"/>
</dbReference>
<keyword evidence="11" id="KW-1185">Reference proteome</keyword>
<dbReference type="GO" id="GO:1990961">
    <property type="term" value="P:xenobiotic detoxification by transmembrane export across the plasma membrane"/>
    <property type="evidence" value="ECO:0007669"/>
    <property type="project" value="InterPro"/>
</dbReference>
<name>A0A1C0ZU25_9BACL</name>
<evidence type="ECO:0000256" key="2">
    <source>
        <dbReference type="ARBA" id="ARBA00006236"/>
    </source>
</evidence>
<dbReference type="NCBIfam" id="TIGR00710">
    <property type="entry name" value="efflux_Bcr_CflA"/>
    <property type="match status" value="1"/>
</dbReference>
<reference evidence="11" key="1">
    <citation type="submission" date="2016-05" db="EMBL/GenBank/DDBJ databases">
        <title>Paenibacillus oryzae. sp. nov., isolated from the rice root.</title>
        <authorList>
            <person name="Zhang J."/>
            <person name="Zhang X."/>
        </authorList>
    </citation>
    <scope>NUCLEOTIDE SEQUENCE [LARGE SCALE GENOMIC DNA]</scope>
    <source>
        <strain evidence="11">KCTC13222</strain>
    </source>
</reference>
<dbReference type="InterPro" id="IPR036259">
    <property type="entry name" value="MFS_trans_sf"/>
</dbReference>
<feature type="domain" description="Major facilitator superfamily (MFS) profile" evidence="9">
    <location>
        <begin position="12"/>
        <end position="398"/>
    </location>
</feature>
<accession>A0A1C0ZU25</accession>
<dbReference type="AlphaFoldDB" id="A0A1C0ZU25"/>
<keyword evidence="5 8" id="KW-0812">Transmembrane</keyword>
<keyword evidence="4 8" id="KW-1003">Cell membrane</keyword>
<dbReference type="InterPro" id="IPR004812">
    <property type="entry name" value="Efflux_drug-R_Bcr/CmlA"/>
</dbReference>
<evidence type="ECO:0000259" key="9">
    <source>
        <dbReference type="PROSITE" id="PS50850"/>
    </source>
</evidence>